<evidence type="ECO:0000256" key="2">
    <source>
        <dbReference type="SAM" id="MobiDB-lite"/>
    </source>
</evidence>
<feature type="coiled-coil region" evidence="1">
    <location>
        <begin position="1"/>
        <end position="28"/>
    </location>
</feature>
<dbReference type="Proteomes" id="UP000829685">
    <property type="component" value="Unassembled WGS sequence"/>
</dbReference>
<name>A0A9P9WU17_9PEZI</name>
<feature type="compositionally biased region" description="Acidic residues" evidence="2">
    <location>
        <begin position="404"/>
        <end position="418"/>
    </location>
</feature>
<sequence>MHDAASLVSELLQKLSELEHKVELHRQDMATEFRRYSHELLRNVSDDVSAKVEKAITDSMRNYPALTPALDQANPIRHESPSPSPSPLGHTHGHGHGNDGKKQEIGGNNVDTASGRAGRQLQGTRSPPPLLPYNSDTPPDDSPRSPHAREREFQGLFTPSYLPLLDGRDVNLSPLPTALPLRQVESGELTRDSTKAEAEQPASPPPPPVANLRPDPIRRPTEDTLSSVTSDDSTVTKNRRSALRRSSSSSTKTQSPRRVRFEVEGGEVLPTASPPTSPRLSDHPLSPLANPTNLMDSVPDSAPAEGERDNMDLLGTSPPLPKKVTSTDRLKALARSSNEDTSKWTMVGDLQNMDEDEEALIMGGRAKSGPALQPAPNFTSAPVPIRNGQHTELIKGKDEHIDMGEVEDEDEDEDEDLLEMPALSSFKGKKQFSPPKPTITVHDTSKPAETAPTAGSPGQKSPPEVSSERVDTLHHGIEEDEDFFEYEFDEDGEGGPSMTKALDDKLKALPKYLQETEDDGSDDESTATTPKAQNSQSTLTNLYSASPGIAITRPAPPQAPAPPRATNAAVGSYNGRPFTMSSVKDHSILERAAKMGDVYSFVGSVDGRSGVDESTSYRPDARLFDGTPKSLSERMMMEDLAEARNQSPKDNVSK</sequence>
<feature type="compositionally biased region" description="Acidic residues" evidence="2">
    <location>
        <begin position="478"/>
        <end position="493"/>
    </location>
</feature>
<evidence type="ECO:0000313" key="3">
    <source>
        <dbReference type="EMBL" id="KAI1879375.1"/>
    </source>
</evidence>
<feature type="compositionally biased region" description="Basic and acidic residues" evidence="2">
    <location>
        <begin position="188"/>
        <end position="198"/>
    </location>
</feature>
<feature type="compositionally biased region" description="Basic and acidic residues" evidence="2">
    <location>
        <begin position="392"/>
        <end position="403"/>
    </location>
</feature>
<proteinExistence type="predicted"/>
<reference evidence="3" key="1">
    <citation type="submission" date="2021-03" db="EMBL/GenBank/DDBJ databases">
        <title>Revisited historic fungal species revealed as producer of novel bioactive compounds through whole genome sequencing and comparative genomics.</title>
        <authorList>
            <person name="Vignolle G.A."/>
            <person name="Hochenegger N."/>
            <person name="Mach R.L."/>
            <person name="Mach-Aigner A.R."/>
            <person name="Javad Rahimi M."/>
            <person name="Salim K.A."/>
            <person name="Chan C.M."/>
            <person name="Lim L.B.L."/>
            <person name="Cai F."/>
            <person name="Druzhinina I.S."/>
            <person name="U'Ren J.M."/>
            <person name="Derntl C."/>
        </authorList>
    </citation>
    <scope>NUCLEOTIDE SEQUENCE</scope>
    <source>
        <strain evidence="3">TUCIM 5799</strain>
    </source>
</reference>
<organism evidence="3 4">
    <name type="scientific">Neoarthrinium moseri</name>
    <dbReference type="NCBI Taxonomy" id="1658444"/>
    <lineage>
        <taxon>Eukaryota</taxon>
        <taxon>Fungi</taxon>
        <taxon>Dikarya</taxon>
        <taxon>Ascomycota</taxon>
        <taxon>Pezizomycotina</taxon>
        <taxon>Sordariomycetes</taxon>
        <taxon>Xylariomycetidae</taxon>
        <taxon>Amphisphaeriales</taxon>
        <taxon>Apiosporaceae</taxon>
        <taxon>Neoarthrinium</taxon>
    </lineage>
</organism>
<feature type="region of interest" description="Disordered" evidence="2">
    <location>
        <begin position="179"/>
        <end position="349"/>
    </location>
</feature>
<keyword evidence="4" id="KW-1185">Reference proteome</keyword>
<evidence type="ECO:0000313" key="4">
    <source>
        <dbReference type="Proteomes" id="UP000829685"/>
    </source>
</evidence>
<protein>
    <submittedName>
        <fullName evidence="3">Uncharacterized protein</fullName>
    </submittedName>
</protein>
<feature type="compositionally biased region" description="Low complexity" evidence="2">
    <location>
        <begin position="244"/>
        <end position="256"/>
    </location>
</feature>
<comment type="caution">
    <text evidence="3">The sequence shown here is derived from an EMBL/GenBank/DDBJ whole genome shotgun (WGS) entry which is preliminary data.</text>
</comment>
<feature type="compositionally biased region" description="Polar residues" evidence="2">
    <location>
        <begin position="530"/>
        <end position="544"/>
    </location>
</feature>
<feature type="compositionally biased region" description="Acidic residues" evidence="2">
    <location>
        <begin position="515"/>
        <end position="525"/>
    </location>
</feature>
<accession>A0A9P9WU17</accession>
<feature type="region of interest" description="Disordered" evidence="2">
    <location>
        <begin position="366"/>
        <end position="570"/>
    </location>
</feature>
<keyword evidence="1" id="KW-0175">Coiled coil</keyword>
<feature type="compositionally biased region" description="Polar residues" evidence="2">
    <location>
        <begin position="644"/>
        <end position="654"/>
    </location>
</feature>
<dbReference type="AlphaFoldDB" id="A0A9P9WU17"/>
<feature type="region of interest" description="Disordered" evidence="2">
    <location>
        <begin position="603"/>
        <end position="654"/>
    </location>
</feature>
<dbReference type="EMBL" id="JAFIMR010000004">
    <property type="protein sequence ID" value="KAI1879375.1"/>
    <property type="molecule type" value="Genomic_DNA"/>
</dbReference>
<gene>
    <name evidence="3" type="ORF">JX265_002329</name>
</gene>
<feature type="compositionally biased region" description="Basic and acidic residues" evidence="2">
    <location>
        <begin position="466"/>
        <end position="477"/>
    </location>
</feature>
<feature type="region of interest" description="Disordered" evidence="2">
    <location>
        <begin position="73"/>
        <end position="148"/>
    </location>
</feature>
<feature type="compositionally biased region" description="Low complexity" evidence="2">
    <location>
        <begin position="223"/>
        <end position="236"/>
    </location>
</feature>
<feature type="compositionally biased region" description="Basic and acidic residues" evidence="2">
    <location>
        <begin position="325"/>
        <end position="342"/>
    </location>
</feature>
<evidence type="ECO:0000256" key="1">
    <source>
        <dbReference type="SAM" id="Coils"/>
    </source>
</evidence>
<feature type="compositionally biased region" description="Pro residues" evidence="2">
    <location>
        <begin position="554"/>
        <end position="563"/>
    </location>
</feature>